<evidence type="ECO:0000313" key="3">
    <source>
        <dbReference type="EMBL" id="POG55525.1"/>
    </source>
</evidence>
<proteinExistence type="predicted"/>
<dbReference type="Gene3D" id="3.40.720.10">
    <property type="entry name" value="Alkaline Phosphatase, subunit A"/>
    <property type="match status" value="1"/>
</dbReference>
<name>A0A2P4NQU0_9EURY</name>
<reference evidence="3" key="1">
    <citation type="submission" date="2017-08" db="EMBL/GenBank/DDBJ databases">
        <title>Haloferax marisrubri sp. nov., isolated from the Discovery deep brine-seawater interface in the Red Sea.</title>
        <authorList>
            <person name="Zhang G."/>
            <person name="Stingl U."/>
        </authorList>
    </citation>
    <scope>NUCLEOTIDE SEQUENCE [LARGE SCALE GENOMIC DNA]</scope>
    <source>
        <strain evidence="3">SB3</strain>
    </source>
</reference>
<dbReference type="CDD" id="cd16148">
    <property type="entry name" value="sulfatase_like"/>
    <property type="match status" value="1"/>
</dbReference>
<dbReference type="PANTHER" id="PTHR43751">
    <property type="entry name" value="SULFATASE"/>
    <property type="match status" value="1"/>
</dbReference>
<dbReference type="InterPro" id="IPR017850">
    <property type="entry name" value="Alkaline_phosphatase_core_sf"/>
</dbReference>
<dbReference type="SUPFAM" id="SSF53649">
    <property type="entry name" value="Alkaline phosphatase-like"/>
    <property type="match status" value="1"/>
</dbReference>
<sequence>MLHYLLQQSLCKNSNGYYRQCHLEHFDDTYEPSDTVLRHGQSLCDLETCKLSMSQPNIILLVMDTARASTVSKMLSDGHLPNIKKIAREGSKFDKCLTTGPWTLPSHASMFTGEYTSDHNSHAGNKNFSPDGTVLAEYARKKGYQTIAYSNNTWVSPEFGFDTGFDEFLVRWEVSNDSIDLSSIEKADSNRERLKLLVEKVKEDPKNSILNFFYALYLNFYHQNDSGAKRTNERLANYLDSDDFSSPFFLFVNYVEPHLPYDPPSKFKHRFGVESGSEEVNQDPWRYLSGDVEMQDSEFKTLESLYKAELAYLDERLGELFDHLRSVGEYEDSVIIITGDHGENIGDYGFMDHQFCLYDSLINVPLICRHPDYFPQNMSFDGLVELRDIFPTILELLEVDIESTPDHTSSNSLLFPDETSYSRDYVIAEYLEPQPSQEALSEYTVSTDNDLSQYDRALRCIRTESWKYLEGSDGTESLFDLTKPNGESVDVSKDNSDVISELRNKIKSKQGPLVRNPGDDNQEMREDTKQRLEDLGYLQ</sequence>
<feature type="compositionally biased region" description="Basic and acidic residues" evidence="1">
    <location>
        <begin position="522"/>
        <end position="539"/>
    </location>
</feature>
<dbReference type="InterPro" id="IPR052701">
    <property type="entry name" value="GAG_Ulvan_Degrading_Sulfatases"/>
</dbReference>
<dbReference type="Pfam" id="PF00884">
    <property type="entry name" value="Sulfatase"/>
    <property type="match status" value="1"/>
</dbReference>
<protein>
    <submittedName>
        <fullName evidence="3">Sulfatase</fullName>
    </submittedName>
</protein>
<accession>A0A2P4NQU0</accession>
<evidence type="ECO:0000256" key="1">
    <source>
        <dbReference type="SAM" id="MobiDB-lite"/>
    </source>
</evidence>
<feature type="region of interest" description="Disordered" evidence="1">
    <location>
        <begin position="503"/>
        <end position="539"/>
    </location>
</feature>
<keyword evidence="4" id="KW-1185">Reference proteome</keyword>
<evidence type="ECO:0000259" key="2">
    <source>
        <dbReference type="Pfam" id="PF00884"/>
    </source>
</evidence>
<evidence type="ECO:0000313" key="4">
    <source>
        <dbReference type="Proteomes" id="UP000053621"/>
    </source>
</evidence>
<dbReference type="InterPro" id="IPR000917">
    <property type="entry name" value="Sulfatase_N"/>
</dbReference>
<dbReference type="EMBL" id="LOPW02000010">
    <property type="protein sequence ID" value="POG55525.1"/>
    <property type="molecule type" value="Genomic_DNA"/>
</dbReference>
<gene>
    <name evidence="3" type="ORF">AUR65_008935</name>
</gene>
<organism evidence="3 4">
    <name type="scientific">Haloferax marisrubri</name>
    <dbReference type="NCBI Taxonomy" id="1544719"/>
    <lineage>
        <taxon>Archaea</taxon>
        <taxon>Methanobacteriati</taxon>
        <taxon>Methanobacteriota</taxon>
        <taxon>Stenosarchaea group</taxon>
        <taxon>Halobacteria</taxon>
        <taxon>Halobacteriales</taxon>
        <taxon>Haloferacaceae</taxon>
        <taxon>Haloferax</taxon>
    </lineage>
</organism>
<comment type="caution">
    <text evidence="3">The sequence shown here is derived from an EMBL/GenBank/DDBJ whole genome shotgun (WGS) entry which is preliminary data.</text>
</comment>
<feature type="domain" description="Sulfatase N-terminal" evidence="2">
    <location>
        <begin position="56"/>
        <end position="398"/>
    </location>
</feature>
<dbReference type="PANTHER" id="PTHR43751:SF3">
    <property type="entry name" value="SULFATASE N-TERMINAL DOMAIN-CONTAINING PROTEIN"/>
    <property type="match status" value="1"/>
</dbReference>
<dbReference type="AlphaFoldDB" id="A0A2P4NQU0"/>
<dbReference type="Proteomes" id="UP000053621">
    <property type="component" value="Unassembled WGS sequence"/>
</dbReference>